<dbReference type="InterPro" id="IPR001073">
    <property type="entry name" value="C1q_dom"/>
</dbReference>
<dbReference type="InterPro" id="IPR050392">
    <property type="entry name" value="Collagen/C1q_domain"/>
</dbReference>
<dbReference type="GO" id="GO:0005576">
    <property type="term" value="C:extracellular region"/>
    <property type="evidence" value="ECO:0007669"/>
    <property type="project" value="UniProtKB-SubCell"/>
</dbReference>
<dbReference type="SMART" id="SM00110">
    <property type="entry name" value="C1Q"/>
    <property type="match status" value="1"/>
</dbReference>
<evidence type="ECO:0000256" key="2">
    <source>
        <dbReference type="ARBA" id="ARBA00022525"/>
    </source>
</evidence>
<comment type="subcellular location">
    <subcellularLocation>
        <location evidence="1">Secreted</location>
    </subcellularLocation>
</comment>
<dbReference type="PRINTS" id="PR00007">
    <property type="entry name" value="COMPLEMNTC1Q"/>
</dbReference>
<sequence>MDSEYINKLAEVKQKTEESIANLQKSKIILDDLTNPRKRVAFHARLSQHVTLGSSQTVIFDDVITNISNAYDHLTGLFTAPYDGVYFFASSFLKTGASPSLHLEMMKNGASISKGHAAAGNASESGSMNAIVSLKLGDVIKIRHFEGTSIETIHGDWSFFTGYHVY</sequence>
<evidence type="ECO:0000313" key="4">
    <source>
        <dbReference type="EMBL" id="CAC5413974.1"/>
    </source>
</evidence>
<dbReference type="Proteomes" id="UP000507470">
    <property type="component" value="Unassembled WGS sequence"/>
</dbReference>
<gene>
    <name evidence="4" type="ORF">MCOR_46827</name>
</gene>
<evidence type="ECO:0000259" key="3">
    <source>
        <dbReference type="PROSITE" id="PS50871"/>
    </source>
</evidence>
<name>A0A6J8DZH2_MYTCO</name>
<dbReference type="EMBL" id="CACVKT020008299">
    <property type="protein sequence ID" value="CAC5413974.1"/>
    <property type="molecule type" value="Genomic_DNA"/>
</dbReference>
<reference evidence="4 5" key="1">
    <citation type="submission" date="2020-06" db="EMBL/GenBank/DDBJ databases">
        <authorList>
            <person name="Li R."/>
            <person name="Bekaert M."/>
        </authorList>
    </citation>
    <scope>NUCLEOTIDE SEQUENCE [LARGE SCALE GENOMIC DNA]</scope>
    <source>
        <strain evidence="5">wild</strain>
    </source>
</reference>
<dbReference type="PANTHER" id="PTHR15427">
    <property type="entry name" value="EMILIN ELASTIN MICROFIBRIL INTERFACE-LOCATED PROTEIN ELASTIN MICROFIBRIL INTERFACER"/>
    <property type="match status" value="1"/>
</dbReference>
<dbReference type="Gene3D" id="2.60.120.40">
    <property type="match status" value="1"/>
</dbReference>
<dbReference type="PROSITE" id="PS50871">
    <property type="entry name" value="C1Q"/>
    <property type="match status" value="1"/>
</dbReference>
<dbReference type="AlphaFoldDB" id="A0A6J8DZH2"/>
<protein>
    <submittedName>
        <fullName evidence="4">C1QL</fullName>
    </submittedName>
</protein>
<evidence type="ECO:0000256" key="1">
    <source>
        <dbReference type="ARBA" id="ARBA00004613"/>
    </source>
</evidence>
<feature type="domain" description="C1q" evidence="3">
    <location>
        <begin position="35"/>
        <end position="166"/>
    </location>
</feature>
<dbReference type="OrthoDB" id="6368610at2759"/>
<accession>A0A6J8DZH2</accession>
<dbReference type="Pfam" id="PF00386">
    <property type="entry name" value="C1q"/>
    <property type="match status" value="1"/>
</dbReference>
<dbReference type="InterPro" id="IPR008983">
    <property type="entry name" value="Tumour_necrosis_fac-like_dom"/>
</dbReference>
<evidence type="ECO:0000313" key="5">
    <source>
        <dbReference type="Proteomes" id="UP000507470"/>
    </source>
</evidence>
<dbReference type="SUPFAM" id="SSF49842">
    <property type="entry name" value="TNF-like"/>
    <property type="match status" value="1"/>
</dbReference>
<keyword evidence="5" id="KW-1185">Reference proteome</keyword>
<keyword evidence="2" id="KW-0964">Secreted</keyword>
<organism evidence="4 5">
    <name type="scientific">Mytilus coruscus</name>
    <name type="common">Sea mussel</name>
    <dbReference type="NCBI Taxonomy" id="42192"/>
    <lineage>
        <taxon>Eukaryota</taxon>
        <taxon>Metazoa</taxon>
        <taxon>Spiralia</taxon>
        <taxon>Lophotrochozoa</taxon>
        <taxon>Mollusca</taxon>
        <taxon>Bivalvia</taxon>
        <taxon>Autobranchia</taxon>
        <taxon>Pteriomorphia</taxon>
        <taxon>Mytilida</taxon>
        <taxon>Mytiloidea</taxon>
        <taxon>Mytilidae</taxon>
        <taxon>Mytilinae</taxon>
        <taxon>Mytilus</taxon>
    </lineage>
</organism>
<dbReference type="PANTHER" id="PTHR15427:SF50">
    <property type="entry name" value="COMPLEMENT C1Q TUMOR NECROSIS FACTOR-RELATED PROTEIN 2-LIKE"/>
    <property type="match status" value="1"/>
</dbReference>
<proteinExistence type="predicted"/>